<reference evidence="2" key="1">
    <citation type="journal article" date="2011" name="Science">
        <title>The plant cell wall-decomposing machinery underlies the functional diversity of forest fungi.</title>
        <authorList>
            <person name="Eastwood D.C."/>
            <person name="Floudas D."/>
            <person name="Binder M."/>
            <person name="Majcherczyk A."/>
            <person name="Schneider P."/>
            <person name="Aerts A."/>
            <person name="Asiegbu F.O."/>
            <person name="Baker S.E."/>
            <person name="Barry K."/>
            <person name="Bendiksby M."/>
            <person name="Blumentritt M."/>
            <person name="Coutinho P.M."/>
            <person name="Cullen D."/>
            <person name="de Vries R.P."/>
            <person name="Gathman A."/>
            <person name="Goodell B."/>
            <person name="Henrissat B."/>
            <person name="Ihrmark K."/>
            <person name="Kauserud H."/>
            <person name="Kohler A."/>
            <person name="LaButti K."/>
            <person name="Lapidus A."/>
            <person name="Lavin J.L."/>
            <person name="Lee Y.-H."/>
            <person name="Lindquist E."/>
            <person name="Lilly W."/>
            <person name="Lucas S."/>
            <person name="Morin E."/>
            <person name="Murat C."/>
            <person name="Oguiza J.A."/>
            <person name="Park J."/>
            <person name="Pisabarro A.G."/>
            <person name="Riley R."/>
            <person name="Rosling A."/>
            <person name="Salamov A."/>
            <person name="Schmidt O."/>
            <person name="Schmutz J."/>
            <person name="Skrede I."/>
            <person name="Stenlid J."/>
            <person name="Wiebenga A."/>
            <person name="Xie X."/>
            <person name="Kuees U."/>
            <person name="Hibbett D.S."/>
            <person name="Hoffmeister D."/>
            <person name="Hoegberg N."/>
            <person name="Martin F."/>
            <person name="Grigoriev I.V."/>
            <person name="Watkinson S.C."/>
        </authorList>
    </citation>
    <scope>NUCLEOTIDE SEQUENCE [LARGE SCALE GENOMIC DNA]</scope>
    <source>
        <strain evidence="2">strain S7.3</strain>
    </source>
</reference>
<proteinExistence type="predicted"/>
<dbReference type="Proteomes" id="UP000008063">
    <property type="component" value="Unassembled WGS sequence"/>
</dbReference>
<name>F8PG49_SERL3</name>
<evidence type="ECO:0000313" key="1">
    <source>
        <dbReference type="EMBL" id="EGO04296.1"/>
    </source>
</evidence>
<dbReference type="HOGENOM" id="CLU_771985_0_0_1"/>
<dbReference type="AlphaFoldDB" id="F8PG49"/>
<organism evidence="2">
    <name type="scientific">Serpula lacrymans var. lacrymans (strain S7.3)</name>
    <name type="common">Dry rot fungus</name>
    <dbReference type="NCBI Taxonomy" id="936435"/>
    <lineage>
        <taxon>Eukaryota</taxon>
        <taxon>Fungi</taxon>
        <taxon>Dikarya</taxon>
        <taxon>Basidiomycota</taxon>
        <taxon>Agaricomycotina</taxon>
        <taxon>Agaricomycetes</taxon>
        <taxon>Agaricomycetidae</taxon>
        <taxon>Boletales</taxon>
        <taxon>Coniophorineae</taxon>
        <taxon>Serpulaceae</taxon>
        <taxon>Serpula</taxon>
    </lineage>
</organism>
<protein>
    <submittedName>
        <fullName evidence="1">Uncharacterized protein</fullName>
    </submittedName>
</protein>
<accession>F8PG49</accession>
<keyword evidence="2" id="KW-1185">Reference proteome</keyword>
<evidence type="ECO:0000313" key="2">
    <source>
        <dbReference type="Proteomes" id="UP000008063"/>
    </source>
</evidence>
<dbReference type="EMBL" id="GL945474">
    <property type="protein sequence ID" value="EGO04296.1"/>
    <property type="molecule type" value="Genomic_DNA"/>
</dbReference>
<dbReference type="InParanoid" id="F8PG49"/>
<sequence>MIGDIQVIVSASTIIIIIALSESVSRVKCFAALDSLNFIKIVCFSVPYFTPSPESNNQHPIYKIDGSANRVIAKACQDLNSWFQGARTHLTILAPSSTFDTCWADNTNTLSGGFFFQPALPMLSLQADGIRPGLFSLAPDFDSGFDQPFQNSARLAAKCMAIISTLLLLVQTHIWTSRLGPMCQHSAWSFLWLNLFPSWASKFLMCIPAPTLQANMAFNQGCTTIHCKITIVPKCYNLCSIDLKAGSTTCPSAMLIEVMERESDSVETDLQSLPITFYSLYAMYFIKHNKFPESLTDEVLAVVIYAVQWELSGCLTGFYNPGHRFNEAPSRVYYDKALAAIQDLSSKERVILDGIFCALLVKGITYQT</sequence>
<gene>
    <name evidence="1" type="ORF">SERLA73DRAFT_148872</name>
</gene>